<feature type="domain" description="SHSP" evidence="8">
    <location>
        <begin position="379"/>
        <end position="477"/>
    </location>
</feature>
<dbReference type="PROSITE" id="PS51011">
    <property type="entry name" value="ARID"/>
    <property type="match status" value="1"/>
</dbReference>
<organism evidence="10">
    <name type="scientific">Rhizophora mucronata</name>
    <name type="common">Asiatic mangrove</name>
    <dbReference type="NCBI Taxonomy" id="61149"/>
    <lineage>
        <taxon>Eukaryota</taxon>
        <taxon>Viridiplantae</taxon>
        <taxon>Streptophyta</taxon>
        <taxon>Embryophyta</taxon>
        <taxon>Tracheophyta</taxon>
        <taxon>Spermatophyta</taxon>
        <taxon>Magnoliopsida</taxon>
        <taxon>eudicotyledons</taxon>
        <taxon>Gunneridae</taxon>
        <taxon>Pentapetalae</taxon>
        <taxon>rosids</taxon>
        <taxon>fabids</taxon>
        <taxon>Malpighiales</taxon>
        <taxon>Rhizophoraceae</taxon>
        <taxon>Rhizophora</taxon>
    </lineage>
</organism>
<feature type="compositionally biased region" description="Polar residues" evidence="7">
    <location>
        <begin position="154"/>
        <end position="170"/>
    </location>
</feature>
<evidence type="ECO:0000259" key="8">
    <source>
        <dbReference type="PROSITE" id="PS01031"/>
    </source>
</evidence>
<name>A0A2P2K4X1_RHIMU</name>
<dbReference type="SMART" id="SM01014">
    <property type="entry name" value="ARID"/>
    <property type="match status" value="1"/>
</dbReference>
<dbReference type="PANTHER" id="PTHR15348:SF0">
    <property type="entry name" value="PROTEIN DEAD RINGER"/>
    <property type="match status" value="1"/>
</dbReference>
<feature type="compositionally biased region" description="Basic and acidic residues" evidence="7">
    <location>
        <begin position="1"/>
        <end position="11"/>
    </location>
</feature>
<dbReference type="InterPro" id="IPR036431">
    <property type="entry name" value="ARID_dom_sf"/>
</dbReference>
<evidence type="ECO:0000256" key="2">
    <source>
        <dbReference type="ARBA" id="ARBA00023125"/>
    </source>
</evidence>
<evidence type="ECO:0000256" key="6">
    <source>
        <dbReference type="RuleBase" id="RU003616"/>
    </source>
</evidence>
<dbReference type="PROSITE" id="PS01031">
    <property type="entry name" value="SHSP"/>
    <property type="match status" value="1"/>
</dbReference>
<evidence type="ECO:0000259" key="9">
    <source>
        <dbReference type="PROSITE" id="PS51011"/>
    </source>
</evidence>
<dbReference type="CDD" id="cd16100">
    <property type="entry name" value="ARID"/>
    <property type="match status" value="1"/>
</dbReference>
<dbReference type="Pfam" id="PF00011">
    <property type="entry name" value="HSP20"/>
    <property type="match status" value="1"/>
</dbReference>
<feature type="compositionally biased region" description="Basic and acidic residues" evidence="7">
    <location>
        <begin position="77"/>
        <end position="97"/>
    </location>
</feature>
<dbReference type="SUPFAM" id="SSF46774">
    <property type="entry name" value="ARID-like"/>
    <property type="match status" value="1"/>
</dbReference>
<evidence type="ECO:0000256" key="5">
    <source>
        <dbReference type="PROSITE-ProRule" id="PRU00285"/>
    </source>
</evidence>
<protein>
    <submittedName>
        <fullName evidence="10">Uncharacterized protein MANES_02G117200</fullName>
    </submittedName>
</protein>
<reference evidence="10" key="1">
    <citation type="submission" date="2018-02" db="EMBL/GenBank/DDBJ databases">
        <title>Rhizophora mucronata_Transcriptome.</title>
        <authorList>
            <person name="Meera S.P."/>
            <person name="Sreeshan A."/>
            <person name="Augustine A."/>
        </authorList>
    </citation>
    <scope>NUCLEOTIDE SEQUENCE</scope>
    <source>
        <tissue evidence="10">Leaf</tissue>
    </source>
</reference>
<dbReference type="Gene3D" id="1.10.150.60">
    <property type="entry name" value="ARID DNA-binding domain"/>
    <property type="match status" value="1"/>
</dbReference>
<dbReference type="EMBL" id="GGEC01020313">
    <property type="protein sequence ID" value="MBX00797.1"/>
    <property type="molecule type" value="Transcribed_RNA"/>
</dbReference>
<dbReference type="SMART" id="SM00501">
    <property type="entry name" value="BRIGHT"/>
    <property type="match status" value="1"/>
</dbReference>
<sequence length="477" mass="53123">MNNVKEIDDKPPSPPLQAPNALNSVLASPPSVPMNHAELMPSEFKTSPPLTSTEKNITEPNSGQQPLQHSPPPAAFDDGKGLLNAEHEKPKPNKNESPDCVTVTDAATNPSEIPEIKPALHASPFPKVYNEPPTLHAESSNITAEPEDKKESRNGQNMSDLTTPENNGHPNSKIPFLLDDDHDGSDSGTEEEQSAFMKELETFFKEKRMEFKPPKFYGEGLNCIKLWRAVMRLGGYDKVTSCKLWRQVGESFKPPKTCTTVSWTFRGFYEKALLEYERHKTHRGELNIPIVSNDPLHGDNQASKVGRARRDAAERAMKGWHSQRHLDNDEDKNALSLQKHEKQFKSLDCSGSLKRKRPAYAEHPVKPASTKATKVQLDVEVVDIGPPADWVKITVQRAKDSFEVYALVPGLLREEVRVQSDPAGRLVISGEPEQPENPWGVTAFKKVVNLPSRIDPHNTSAVVTLHGQLYVSVPFEQ</sequence>
<dbReference type="InterPro" id="IPR002068">
    <property type="entry name" value="A-crystallin/Hsp20_dom"/>
</dbReference>
<dbReference type="FunFam" id="1.10.150.60:FF:000009">
    <property type="entry name" value="AT-rich interactive domain-containing protein 3"/>
    <property type="match status" value="1"/>
</dbReference>
<keyword evidence="2" id="KW-0238">DNA-binding</keyword>
<dbReference type="InterPro" id="IPR045147">
    <property type="entry name" value="ARI3A/B/C"/>
</dbReference>
<dbReference type="GO" id="GO:0003677">
    <property type="term" value="F:DNA binding"/>
    <property type="evidence" value="ECO:0007669"/>
    <property type="project" value="UniProtKB-KW"/>
</dbReference>
<feature type="compositionally biased region" description="Polar residues" evidence="7">
    <location>
        <begin position="44"/>
        <end position="68"/>
    </location>
</feature>
<feature type="region of interest" description="Disordered" evidence="7">
    <location>
        <begin position="1"/>
        <end position="194"/>
    </location>
</feature>
<dbReference type="Pfam" id="PF01388">
    <property type="entry name" value="ARID"/>
    <property type="match status" value="1"/>
</dbReference>
<evidence type="ECO:0000313" key="10">
    <source>
        <dbReference type="EMBL" id="MBX00797.1"/>
    </source>
</evidence>
<feature type="domain" description="ARID" evidence="9">
    <location>
        <begin position="190"/>
        <end position="281"/>
    </location>
</feature>
<keyword evidence="4" id="KW-0539">Nucleus</keyword>
<evidence type="ECO:0000256" key="1">
    <source>
        <dbReference type="ARBA" id="ARBA00023015"/>
    </source>
</evidence>
<dbReference type="SUPFAM" id="SSF49764">
    <property type="entry name" value="HSP20-like chaperones"/>
    <property type="match status" value="1"/>
</dbReference>
<comment type="similarity">
    <text evidence="5 6">Belongs to the small heat shock protein (HSP20) family.</text>
</comment>
<proteinExistence type="inferred from homology"/>
<feature type="compositionally biased region" description="Acidic residues" evidence="7">
    <location>
        <begin position="178"/>
        <end position="193"/>
    </location>
</feature>
<keyword evidence="1" id="KW-0805">Transcription regulation</keyword>
<evidence type="ECO:0000256" key="7">
    <source>
        <dbReference type="SAM" id="MobiDB-lite"/>
    </source>
</evidence>
<accession>A0A2P2K4X1</accession>
<dbReference type="AlphaFoldDB" id="A0A2P2K4X1"/>
<dbReference type="Gene3D" id="2.60.40.790">
    <property type="match status" value="1"/>
</dbReference>
<dbReference type="GO" id="GO:0005634">
    <property type="term" value="C:nucleus"/>
    <property type="evidence" value="ECO:0007669"/>
    <property type="project" value="TreeGrafter"/>
</dbReference>
<dbReference type="GO" id="GO:0006357">
    <property type="term" value="P:regulation of transcription by RNA polymerase II"/>
    <property type="evidence" value="ECO:0007669"/>
    <property type="project" value="InterPro"/>
</dbReference>
<dbReference type="FunFam" id="2.60.40.790:FF:000014">
    <property type="entry name" value="AT-rich interactive domain-containing protein 3"/>
    <property type="match status" value="1"/>
</dbReference>
<dbReference type="PANTHER" id="PTHR15348">
    <property type="entry name" value="AT-RICH INTERACTIVE DOMAIN-CONTAINING PROTEIN ARID DOMAIN- CONTAINING PROTEIN DEAD RINGER PROTEIN B-CELL REGULATOR OF IGH TRANSCRIPTION BRIGHT"/>
    <property type="match status" value="1"/>
</dbReference>
<evidence type="ECO:0000256" key="4">
    <source>
        <dbReference type="ARBA" id="ARBA00023242"/>
    </source>
</evidence>
<feature type="compositionally biased region" description="Basic and acidic residues" evidence="7">
    <location>
        <begin position="308"/>
        <end position="317"/>
    </location>
</feature>
<evidence type="ECO:0000256" key="3">
    <source>
        <dbReference type="ARBA" id="ARBA00023163"/>
    </source>
</evidence>
<dbReference type="InterPro" id="IPR001606">
    <property type="entry name" value="ARID_dom"/>
</dbReference>
<keyword evidence="3" id="KW-0804">Transcription</keyword>
<feature type="region of interest" description="Disordered" evidence="7">
    <location>
        <begin position="292"/>
        <end position="329"/>
    </location>
</feature>
<dbReference type="CDD" id="cd06464">
    <property type="entry name" value="ACD_sHsps-like"/>
    <property type="match status" value="1"/>
</dbReference>
<dbReference type="InterPro" id="IPR008978">
    <property type="entry name" value="HSP20-like_chaperone"/>
</dbReference>